<gene>
    <name evidence="2" type="ORF">BCR15_08295</name>
</gene>
<evidence type="ECO:0000313" key="3">
    <source>
        <dbReference type="Proteomes" id="UP000093501"/>
    </source>
</evidence>
<dbReference type="InterPro" id="IPR042267">
    <property type="entry name" value="VTC_sf"/>
</dbReference>
<evidence type="ECO:0000259" key="1">
    <source>
        <dbReference type="Pfam" id="PF09359"/>
    </source>
</evidence>
<dbReference type="EMBL" id="MBQD01000024">
    <property type="protein sequence ID" value="OCL32034.1"/>
    <property type="molecule type" value="Genomic_DNA"/>
</dbReference>
<dbReference type="Pfam" id="PF09359">
    <property type="entry name" value="VTC"/>
    <property type="match status" value="1"/>
</dbReference>
<sequence length="249" mass="27318">MSIAVVDRAPVTLDDLNRAAALLTRVDRKYVLAASAADAVLAALPHATRVLEIDGARTFAYRSTYFDTPDLACYLGTAHRRRRRYKVRTRTYVDSGECFLEVKTRRGDATVKRRLPWSGPADRIDADGLGFVDGALSEDRIQLDGALTPTLDVDYLRTTLLMPDGASRATVDSALTWRDRATGRTRTAPGVVIVETKSGAGPSSADHVLWRRGHRPVAVSKYATGLAALRPSLPHNRWHRLLSRADLAA</sequence>
<dbReference type="InterPro" id="IPR018966">
    <property type="entry name" value="VTC_domain"/>
</dbReference>
<dbReference type="RefSeq" id="WP_068752382.1">
    <property type="nucleotide sequence ID" value="NZ_MBQD01000024.1"/>
</dbReference>
<name>A0A1C0AIZ9_9ACTN</name>
<keyword evidence="3" id="KW-1185">Reference proteome</keyword>
<comment type="caution">
    <text evidence="2">The sequence shown here is derived from an EMBL/GenBank/DDBJ whole genome shotgun (WGS) entry which is preliminary data.</text>
</comment>
<dbReference type="GO" id="GO:0006799">
    <property type="term" value="P:polyphosphate biosynthetic process"/>
    <property type="evidence" value="ECO:0007669"/>
    <property type="project" value="UniProtKB-ARBA"/>
</dbReference>
<protein>
    <recommendedName>
        <fullName evidence="1">VTC domain-containing protein</fullName>
    </recommendedName>
</protein>
<accession>A0A1C0AIZ9</accession>
<reference evidence="3" key="1">
    <citation type="submission" date="2016-07" db="EMBL/GenBank/DDBJ databases">
        <authorList>
            <person name="Florea S."/>
            <person name="Webb J.S."/>
            <person name="Jaromczyk J."/>
            <person name="Schardl C.L."/>
        </authorList>
    </citation>
    <scope>NUCLEOTIDE SEQUENCE [LARGE SCALE GENOMIC DNA]</scope>
    <source>
        <strain evidence="3">IPBSL-7</strain>
    </source>
</reference>
<feature type="domain" description="VTC" evidence="1">
    <location>
        <begin position="25"/>
        <end position="229"/>
    </location>
</feature>
<proteinExistence type="predicted"/>
<organism evidence="2 3">
    <name type="scientific">Tessaracoccus lapidicaptus</name>
    <dbReference type="NCBI Taxonomy" id="1427523"/>
    <lineage>
        <taxon>Bacteria</taxon>
        <taxon>Bacillati</taxon>
        <taxon>Actinomycetota</taxon>
        <taxon>Actinomycetes</taxon>
        <taxon>Propionibacteriales</taxon>
        <taxon>Propionibacteriaceae</taxon>
        <taxon>Tessaracoccus</taxon>
    </lineage>
</organism>
<dbReference type="CDD" id="cd07750">
    <property type="entry name" value="PolyPPase_VTC_like"/>
    <property type="match status" value="1"/>
</dbReference>
<dbReference type="SUPFAM" id="SSF55154">
    <property type="entry name" value="CYTH-like phosphatases"/>
    <property type="match status" value="1"/>
</dbReference>
<dbReference type="Proteomes" id="UP000093501">
    <property type="component" value="Unassembled WGS sequence"/>
</dbReference>
<dbReference type="AlphaFoldDB" id="A0A1C0AIZ9"/>
<dbReference type="InterPro" id="IPR033469">
    <property type="entry name" value="CYTH-like_dom_sf"/>
</dbReference>
<dbReference type="Gene3D" id="3.20.100.30">
    <property type="entry name" value="VTC, catalytic tunnel domain"/>
    <property type="match status" value="1"/>
</dbReference>
<evidence type="ECO:0000313" key="2">
    <source>
        <dbReference type="EMBL" id="OCL32034.1"/>
    </source>
</evidence>